<comment type="caution">
    <text evidence="1">The sequence shown here is derived from an EMBL/GenBank/DDBJ whole genome shotgun (WGS) entry which is preliminary data.</text>
</comment>
<reference evidence="1 2" key="1">
    <citation type="submission" date="2019-08" db="EMBL/GenBank/DDBJ databases">
        <authorList>
            <person name="Shi S."/>
        </authorList>
    </citation>
    <scope>NUCLEOTIDE SEQUENCE [LARGE SCALE GENOMIC DNA]</scope>
    <source>
        <strain evidence="1 2">GY10130</strain>
    </source>
</reference>
<keyword evidence="2" id="KW-1185">Reference proteome</keyword>
<proteinExistence type="predicted"/>
<evidence type="ECO:0000313" key="1">
    <source>
        <dbReference type="EMBL" id="TXK38156.1"/>
    </source>
</evidence>
<dbReference type="OrthoDB" id="882485at2"/>
<evidence type="ECO:0008006" key="3">
    <source>
        <dbReference type="Google" id="ProtNLM"/>
    </source>
</evidence>
<organism evidence="1 2">
    <name type="scientific">Pontibacter qinzhouensis</name>
    <dbReference type="NCBI Taxonomy" id="2603253"/>
    <lineage>
        <taxon>Bacteria</taxon>
        <taxon>Pseudomonadati</taxon>
        <taxon>Bacteroidota</taxon>
        <taxon>Cytophagia</taxon>
        <taxon>Cytophagales</taxon>
        <taxon>Hymenobacteraceae</taxon>
        <taxon>Pontibacter</taxon>
    </lineage>
</organism>
<dbReference type="AlphaFoldDB" id="A0A5C8JMA6"/>
<dbReference type="EMBL" id="VRTY01000053">
    <property type="protein sequence ID" value="TXK38156.1"/>
    <property type="molecule type" value="Genomic_DNA"/>
</dbReference>
<dbReference type="Proteomes" id="UP000321926">
    <property type="component" value="Unassembled WGS sequence"/>
</dbReference>
<gene>
    <name evidence="1" type="ORF">FVR03_14325</name>
</gene>
<evidence type="ECO:0000313" key="2">
    <source>
        <dbReference type="Proteomes" id="UP000321926"/>
    </source>
</evidence>
<dbReference type="RefSeq" id="WP_147922444.1">
    <property type="nucleotide sequence ID" value="NZ_VRTY01000053.1"/>
</dbReference>
<accession>A0A5C8JMA6</accession>
<protein>
    <recommendedName>
        <fullName evidence="3">STAS/SEC14 domain-containing protein</fullName>
    </recommendedName>
</protein>
<sequence length="143" mass="16452">MRREQLNQFGKIYYVVEYQQSRDIINTVWHGYASKNDIRTACSVGLELLRETGCRYKLNDNTNLRGPWSEMVEWLEQAWLPGALHAGLRYLAHVAAPGTFGEEAGKVMQVGQIGQQLTYGMFDNRMEALIWLSACQEKEKQHV</sequence>
<name>A0A5C8JMA6_9BACT</name>